<accession>A0AA38RB72</accession>
<feature type="region of interest" description="Disordered" evidence="2">
    <location>
        <begin position="23"/>
        <end position="59"/>
    </location>
</feature>
<evidence type="ECO:0008006" key="5">
    <source>
        <dbReference type="Google" id="ProtNLM"/>
    </source>
</evidence>
<dbReference type="PANTHER" id="PTHR42040:SF1">
    <property type="entry name" value="INNER KINETOCHORE SUBUNIT FTA4"/>
    <property type="match status" value="1"/>
</dbReference>
<sequence length="274" mass="30015">MATPPTILTIKHSFLTTQTRLLSQPIPGPSRAWRASNRAAAADEDEQDENAAAAPHRRALPEKAVDDAIARLNQRLAQHARRAYAPQATRHVAEQIDQLYWSAGERRHRAQASGEGDDDEEAWAVVGADYTNPTTIAALPPTYSPSSNDNPLHATRYAELAARLRALAARKAEAEVRVKRLRRMNALLASFDTAAASRPDSGDAAAAGVQENLVTRDGEVEKELERMRVLLARVGDKVTRLRQGYGGGGGEEMVIEDVEVQERQKVEKLLSGMR</sequence>
<feature type="coiled-coil region" evidence="1">
    <location>
        <begin position="157"/>
        <end position="184"/>
    </location>
</feature>
<gene>
    <name evidence="3" type="ORF">NKR23_g7740</name>
</gene>
<evidence type="ECO:0000313" key="3">
    <source>
        <dbReference type="EMBL" id="KAJ9141786.1"/>
    </source>
</evidence>
<organism evidence="3 4">
    <name type="scientific">Pleurostoma richardsiae</name>
    <dbReference type="NCBI Taxonomy" id="41990"/>
    <lineage>
        <taxon>Eukaryota</taxon>
        <taxon>Fungi</taxon>
        <taxon>Dikarya</taxon>
        <taxon>Ascomycota</taxon>
        <taxon>Pezizomycotina</taxon>
        <taxon>Sordariomycetes</taxon>
        <taxon>Sordariomycetidae</taxon>
        <taxon>Calosphaeriales</taxon>
        <taxon>Pleurostomataceae</taxon>
        <taxon>Pleurostoma</taxon>
    </lineage>
</organism>
<evidence type="ECO:0000256" key="2">
    <source>
        <dbReference type="SAM" id="MobiDB-lite"/>
    </source>
</evidence>
<protein>
    <recommendedName>
        <fullName evidence="5">Kinetochore protein fta4</fullName>
    </recommendedName>
</protein>
<dbReference type="EMBL" id="JANBVO010000025">
    <property type="protein sequence ID" value="KAJ9141786.1"/>
    <property type="molecule type" value="Genomic_DNA"/>
</dbReference>
<reference evidence="3" key="1">
    <citation type="submission" date="2022-07" db="EMBL/GenBank/DDBJ databases">
        <title>Fungi with potential for degradation of polypropylene.</title>
        <authorList>
            <person name="Gostincar C."/>
        </authorList>
    </citation>
    <scope>NUCLEOTIDE SEQUENCE</scope>
    <source>
        <strain evidence="3">EXF-13308</strain>
    </source>
</reference>
<comment type="caution">
    <text evidence="3">The sequence shown here is derived from an EMBL/GenBank/DDBJ whole genome shotgun (WGS) entry which is preliminary data.</text>
</comment>
<evidence type="ECO:0000256" key="1">
    <source>
        <dbReference type="SAM" id="Coils"/>
    </source>
</evidence>
<dbReference type="GO" id="GO:0031511">
    <property type="term" value="C:Mis6-Sim4 complex"/>
    <property type="evidence" value="ECO:0007669"/>
    <property type="project" value="InterPro"/>
</dbReference>
<keyword evidence="4" id="KW-1185">Reference proteome</keyword>
<evidence type="ECO:0000313" key="4">
    <source>
        <dbReference type="Proteomes" id="UP001174694"/>
    </source>
</evidence>
<dbReference type="InterPro" id="IPR025207">
    <property type="entry name" value="Sim4_Fta4"/>
</dbReference>
<feature type="compositionally biased region" description="Low complexity" evidence="2">
    <location>
        <begin position="30"/>
        <end position="40"/>
    </location>
</feature>
<dbReference type="AlphaFoldDB" id="A0AA38RB72"/>
<dbReference type="PANTHER" id="PTHR42040">
    <property type="entry name" value="INNER KINETOCHORE SUBUNIT FTA4"/>
    <property type="match status" value="1"/>
</dbReference>
<keyword evidence="1" id="KW-0175">Coiled coil</keyword>
<dbReference type="Pfam" id="PF13093">
    <property type="entry name" value="FTA4"/>
    <property type="match status" value="1"/>
</dbReference>
<proteinExistence type="predicted"/>
<dbReference type="Proteomes" id="UP001174694">
    <property type="component" value="Unassembled WGS sequence"/>
</dbReference>
<name>A0AA38RB72_9PEZI</name>